<protein>
    <submittedName>
        <fullName evidence="2">Uncharacterized protein</fullName>
    </submittedName>
</protein>
<dbReference type="AlphaFoldDB" id="A0A5B7I221"/>
<reference evidence="2 3" key="1">
    <citation type="submission" date="2019-05" db="EMBL/GenBank/DDBJ databases">
        <title>Another draft genome of Portunus trituberculatus and its Hox gene families provides insights of decapod evolution.</title>
        <authorList>
            <person name="Jeong J.-H."/>
            <person name="Song I."/>
            <person name="Kim S."/>
            <person name="Choi T."/>
            <person name="Kim D."/>
            <person name="Ryu S."/>
            <person name="Kim W."/>
        </authorList>
    </citation>
    <scope>NUCLEOTIDE SEQUENCE [LARGE SCALE GENOMIC DNA]</scope>
    <source>
        <tissue evidence="2">Muscle</tissue>
    </source>
</reference>
<evidence type="ECO:0000256" key="1">
    <source>
        <dbReference type="SAM" id="MobiDB-lite"/>
    </source>
</evidence>
<name>A0A5B7I221_PORTR</name>
<gene>
    <name evidence="2" type="ORF">E2C01_070602</name>
</gene>
<dbReference type="EMBL" id="VSRR010042827">
    <property type="protein sequence ID" value="MPC76195.1"/>
    <property type="molecule type" value="Genomic_DNA"/>
</dbReference>
<keyword evidence="3" id="KW-1185">Reference proteome</keyword>
<sequence>MRPSEDLPEQETAVGGHCGGEYSFLLRPEDDVSWASAKTASQSIPAWTPNHPAQDGRSLQRIARLVH</sequence>
<organism evidence="2 3">
    <name type="scientific">Portunus trituberculatus</name>
    <name type="common">Swimming crab</name>
    <name type="synonym">Neptunus trituberculatus</name>
    <dbReference type="NCBI Taxonomy" id="210409"/>
    <lineage>
        <taxon>Eukaryota</taxon>
        <taxon>Metazoa</taxon>
        <taxon>Ecdysozoa</taxon>
        <taxon>Arthropoda</taxon>
        <taxon>Crustacea</taxon>
        <taxon>Multicrustacea</taxon>
        <taxon>Malacostraca</taxon>
        <taxon>Eumalacostraca</taxon>
        <taxon>Eucarida</taxon>
        <taxon>Decapoda</taxon>
        <taxon>Pleocyemata</taxon>
        <taxon>Brachyura</taxon>
        <taxon>Eubrachyura</taxon>
        <taxon>Portunoidea</taxon>
        <taxon>Portunidae</taxon>
        <taxon>Portuninae</taxon>
        <taxon>Portunus</taxon>
    </lineage>
</organism>
<comment type="caution">
    <text evidence="2">The sequence shown here is derived from an EMBL/GenBank/DDBJ whole genome shotgun (WGS) entry which is preliminary data.</text>
</comment>
<proteinExistence type="predicted"/>
<dbReference type="Proteomes" id="UP000324222">
    <property type="component" value="Unassembled WGS sequence"/>
</dbReference>
<feature type="region of interest" description="Disordered" evidence="1">
    <location>
        <begin position="41"/>
        <end position="67"/>
    </location>
</feature>
<evidence type="ECO:0000313" key="3">
    <source>
        <dbReference type="Proteomes" id="UP000324222"/>
    </source>
</evidence>
<evidence type="ECO:0000313" key="2">
    <source>
        <dbReference type="EMBL" id="MPC76195.1"/>
    </source>
</evidence>
<accession>A0A5B7I221</accession>